<dbReference type="Proteomes" id="UP001519345">
    <property type="component" value="Unassembled WGS sequence"/>
</dbReference>
<organism evidence="4 5">
    <name type="scientific">Virgibacillus natechei</name>
    <dbReference type="NCBI Taxonomy" id="1216297"/>
    <lineage>
        <taxon>Bacteria</taxon>
        <taxon>Bacillati</taxon>
        <taxon>Bacillota</taxon>
        <taxon>Bacilli</taxon>
        <taxon>Bacillales</taxon>
        <taxon>Bacillaceae</taxon>
        <taxon>Virgibacillus</taxon>
    </lineage>
</organism>
<evidence type="ECO:0000259" key="3">
    <source>
        <dbReference type="SMART" id="SM00852"/>
    </source>
</evidence>
<comment type="pathway">
    <text evidence="2">Cofactor biosynthesis; molybdopterin biosynthesis.</text>
</comment>
<keyword evidence="2" id="KW-0501">Molybdenum cofactor biosynthesis</keyword>
<evidence type="ECO:0000256" key="2">
    <source>
        <dbReference type="PIRNR" id="PIRNR006443"/>
    </source>
</evidence>
<evidence type="ECO:0000313" key="5">
    <source>
        <dbReference type="Proteomes" id="UP001519345"/>
    </source>
</evidence>
<evidence type="ECO:0000313" key="4">
    <source>
        <dbReference type="EMBL" id="MBP1969893.1"/>
    </source>
</evidence>
<dbReference type="PANTHER" id="PTHR43232">
    <property type="entry name" value="MOLYBDENUM COFACTOR BIOSYNTHESIS PROTEIN B"/>
    <property type="match status" value="1"/>
</dbReference>
<gene>
    <name evidence="4" type="ORF">J2Z83_002001</name>
</gene>
<dbReference type="InterPro" id="IPR012245">
    <property type="entry name" value="MoaB"/>
</dbReference>
<dbReference type="InterPro" id="IPR036425">
    <property type="entry name" value="MoaB/Mog-like_dom_sf"/>
</dbReference>
<comment type="function">
    <text evidence="2">May be involved in the biosynthesis of molybdopterin.</text>
</comment>
<dbReference type="EMBL" id="JAGGKX010000009">
    <property type="protein sequence ID" value="MBP1969893.1"/>
    <property type="molecule type" value="Genomic_DNA"/>
</dbReference>
<dbReference type="PANTHER" id="PTHR43232:SF2">
    <property type="entry name" value="MOLYBDENUM COFACTOR BIOSYNTHESIS PROTEIN B"/>
    <property type="match status" value="1"/>
</dbReference>
<dbReference type="InterPro" id="IPR001453">
    <property type="entry name" value="MoaB/Mog_dom"/>
</dbReference>
<name>A0ABS4IGA3_9BACI</name>
<accession>A0ABS4IGA3</accession>
<comment type="caution">
    <text evidence="4">The sequence shown here is derived from an EMBL/GenBank/DDBJ whole genome shotgun (WGS) entry which is preliminary data.</text>
</comment>
<dbReference type="NCBIfam" id="TIGR00177">
    <property type="entry name" value="molyb_syn"/>
    <property type="match status" value="1"/>
</dbReference>
<proteinExistence type="inferred from homology"/>
<feature type="domain" description="MoaB/Mog" evidence="3">
    <location>
        <begin position="14"/>
        <end position="159"/>
    </location>
</feature>
<dbReference type="SUPFAM" id="SSF53218">
    <property type="entry name" value="Molybdenum cofactor biosynthesis proteins"/>
    <property type="match status" value="1"/>
</dbReference>
<dbReference type="CDD" id="cd00886">
    <property type="entry name" value="MogA_MoaB"/>
    <property type="match status" value="1"/>
</dbReference>
<protein>
    <recommendedName>
        <fullName evidence="1 2">Molybdenum cofactor biosynthesis protein B</fullName>
    </recommendedName>
</protein>
<comment type="similarity">
    <text evidence="2">Belongs to the MoaB/Mog family.</text>
</comment>
<sequence length="175" mass="19383">MVNDHQKSTPVNCAVVTVSDTRNKETDKSGKLIMELLTDSNHQVKMYEIVPDDEATIRQTVENAITNQAIEAVIVNGGTGISYRDVTIESIQQLFDKELPGFGELFRYLSYQFDIGTASMLTRAICGVANNRVIFSTPGSSGAVKLAMEKLILPELGHTVTEINKDLPNQRDERH</sequence>
<evidence type="ECO:0000256" key="1">
    <source>
        <dbReference type="ARBA" id="ARBA00015262"/>
    </source>
</evidence>
<keyword evidence="5" id="KW-1185">Reference proteome</keyword>
<reference evidence="4 5" key="1">
    <citation type="submission" date="2021-03" db="EMBL/GenBank/DDBJ databases">
        <title>Genomic Encyclopedia of Type Strains, Phase IV (KMG-IV): sequencing the most valuable type-strain genomes for metagenomic binning, comparative biology and taxonomic classification.</title>
        <authorList>
            <person name="Goeker M."/>
        </authorList>
    </citation>
    <scope>NUCLEOTIDE SEQUENCE [LARGE SCALE GENOMIC DNA]</scope>
    <source>
        <strain evidence="4 5">DSM 25609</strain>
    </source>
</reference>
<dbReference type="SMART" id="SM00852">
    <property type="entry name" value="MoCF_biosynth"/>
    <property type="match status" value="1"/>
</dbReference>
<dbReference type="PIRSF" id="PIRSF006443">
    <property type="entry name" value="MoaB"/>
    <property type="match status" value="1"/>
</dbReference>
<dbReference type="Pfam" id="PF00994">
    <property type="entry name" value="MoCF_biosynth"/>
    <property type="match status" value="1"/>
</dbReference>
<dbReference type="Gene3D" id="3.40.980.10">
    <property type="entry name" value="MoaB/Mog-like domain"/>
    <property type="match status" value="1"/>
</dbReference>